<accession>A0A9N9KED5</accession>
<name>A0A9N9KED5_9GLOM</name>
<dbReference type="AlphaFoldDB" id="A0A9N9KED5"/>
<dbReference type="Proteomes" id="UP000789405">
    <property type="component" value="Unassembled WGS sequence"/>
</dbReference>
<reference evidence="1" key="1">
    <citation type="submission" date="2021-06" db="EMBL/GenBank/DDBJ databases">
        <authorList>
            <person name="Kallberg Y."/>
            <person name="Tangrot J."/>
            <person name="Rosling A."/>
        </authorList>
    </citation>
    <scope>NUCLEOTIDE SEQUENCE</scope>
    <source>
        <strain evidence="1">MA453B</strain>
    </source>
</reference>
<organism evidence="1 2">
    <name type="scientific">Dentiscutata erythropus</name>
    <dbReference type="NCBI Taxonomy" id="1348616"/>
    <lineage>
        <taxon>Eukaryota</taxon>
        <taxon>Fungi</taxon>
        <taxon>Fungi incertae sedis</taxon>
        <taxon>Mucoromycota</taxon>
        <taxon>Glomeromycotina</taxon>
        <taxon>Glomeromycetes</taxon>
        <taxon>Diversisporales</taxon>
        <taxon>Gigasporaceae</taxon>
        <taxon>Dentiscutata</taxon>
    </lineage>
</organism>
<evidence type="ECO:0000313" key="1">
    <source>
        <dbReference type="EMBL" id="CAG8826099.1"/>
    </source>
</evidence>
<protein>
    <submittedName>
        <fullName evidence="1">848_t:CDS:1</fullName>
    </submittedName>
</protein>
<feature type="non-terminal residue" evidence="1">
    <location>
        <position position="1"/>
    </location>
</feature>
<comment type="caution">
    <text evidence="1">The sequence shown here is derived from an EMBL/GenBank/DDBJ whole genome shotgun (WGS) entry which is preliminary data.</text>
</comment>
<evidence type="ECO:0000313" key="2">
    <source>
        <dbReference type="Proteomes" id="UP000789405"/>
    </source>
</evidence>
<proteinExistence type="predicted"/>
<keyword evidence="2" id="KW-1185">Reference proteome</keyword>
<sequence>VGRRVEVGRRGRGCECGEVGAKRARKERAKEKRIEKWSEILNSNLATKSRDFGFRVPAKLK</sequence>
<dbReference type="EMBL" id="CAJVPY010067539">
    <property type="protein sequence ID" value="CAG8826099.1"/>
    <property type="molecule type" value="Genomic_DNA"/>
</dbReference>
<feature type="non-terminal residue" evidence="1">
    <location>
        <position position="61"/>
    </location>
</feature>
<gene>
    <name evidence="1" type="ORF">DERYTH_LOCUS28028</name>
</gene>